<name>A0A1W1CFU1_9ZZZZ</name>
<keyword evidence="1" id="KW-0472">Membrane</keyword>
<evidence type="ECO:0000259" key="2">
    <source>
        <dbReference type="PROSITE" id="PS50887"/>
    </source>
</evidence>
<sequence>MRNIKIFILFSVLLFIFIAFKTYGQYQSLERTEKVILLNESQSLSKFISAFRQTYQKSFIQNHIQIDEKTINLLPVKTISEMSQKFTDNVQEKIIIRTVSDRPRNSDNMANRFELKMIQYFNNNPTLKDKFLKNNDIYSYVKPLRIQKSCLKCHGKREDAIPSVRDKYAKAYNYRLGEIRGLLNITIVRPKHFSTLYLDFKRNLAETILLYIFFLAVTYFLLLKIFKKEEKYTKQLEIDIARHTQEIEKQKEELYRQAYHDSLTGLPNRTLFHDRLEHGLELAKRNHYTLALLFIDIDNFKYINDTFGHAVGDAVLIKVSERFSQVLRKEDTLSRIGGDEFTIILENINGTENIRILVNKILKSLHQPITLNHHDFHITCSIGIARYPEECMDFDTLVRYADMAMYKAKKQGKNNIQFYSEDVAD</sequence>
<accession>A0A1W1CFU1</accession>
<dbReference type="PANTHER" id="PTHR46663">
    <property type="entry name" value="DIGUANYLATE CYCLASE DGCT-RELATED"/>
    <property type="match status" value="1"/>
</dbReference>
<evidence type="ECO:0000313" key="3">
    <source>
        <dbReference type="EMBL" id="SFV64561.1"/>
    </source>
</evidence>
<dbReference type="CDD" id="cd01949">
    <property type="entry name" value="GGDEF"/>
    <property type="match status" value="1"/>
</dbReference>
<dbReference type="PROSITE" id="PS50887">
    <property type="entry name" value="GGDEF"/>
    <property type="match status" value="1"/>
</dbReference>
<dbReference type="EMBL" id="FPHI01000025">
    <property type="protein sequence ID" value="SFV64561.1"/>
    <property type="molecule type" value="Genomic_DNA"/>
</dbReference>
<dbReference type="AlphaFoldDB" id="A0A1W1CFU1"/>
<dbReference type="SMART" id="SM00267">
    <property type="entry name" value="GGDEF"/>
    <property type="match status" value="1"/>
</dbReference>
<organism evidence="3">
    <name type="scientific">hydrothermal vent metagenome</name>
    <dbReference type="NCBI Taxonomy" id="652676"/>
    <lineage>
        <taxon>unclassified sequences</taxon>
        <taxon>metagenomes</taxon>
        <taxon>ecological metagenomes</taxon>
    </lineage>
</organism>
<dbReference type="InterPro" id="IPR043128">
    <property type="entry name" value="Rev_trsase/Diguanyl_cyclase"/>
</dbReference>
<dbReference type="FunFam" id="3.30.70.270:FF:000001">
    <property type="entry name" value="Diguanylate cyclase domain protein"/>
    <property type="match status" value="1"/>
</dbReference>
<feature type="domain" description="GGDEF" evidence="2">
    <location>
        <begin position="288"/>
        <end position="421"/>
    </location>
</feature>
<dbReference type="PANTHER" id="PTHR46663:SF2">
    <property type="entry name" value="GGDEF DOMAIN-CONTAINING PROTEIN"/>
    <property type="match status" value="1"/>
</dbReference>
<dbReference type="SUPFAM" id="SSF55073">
    <property type="entry name" value="Nucleotide cyclase"/>
    <property type="match status" value="1"/>
</dbReference>
<gene>
    <name evidence="3" type="ORF">MNB_SV-3-1540</name>
</gene>
<feature type="transmembrane region" description="Helical" evidence="1">
    <location>
        <begin position="208"/>
        <end position="226"/>
    </location>
</feature>
<keyword evidence="1" id="KW-0812">Transmembrane</keyword>
<evidence type="ECO:0000256" key="1">
    <source>
        <dbReference type="SAM" id="Phobius"/>
    </source>
</evidence>
<dbReference type="InterPro" id="IPR000160">
    <property type="entry name" value="GGDEF_dom"/>
</dbReference>
<dbReference type="InterPro" id="IPR029787">
    <property type="entry name" value="Nucleotide_cyclase"/>
</dbReference>
<dbReference type="Gene3D" id="3.30.70.270">
    <property type="match status" value="1"/>
</dbReference>
<dbReference type="InterPro" id="IPR052163">
    <property type="entry name" value="DGC-Regulatory_Protein"/>
</dbReference>
<dbReference type="Pfam" id="PF00990">
    <property type="entry name" value="GGDEF"/>
    <property type="match status" value="1"/>
</dbReference>
<dbReference type="InterPro" id="IPR021796">
    <property type="entry name" value="Tll0287-like_dom"/>
</dbReference>
<reference evidence="3" key="1">
    <citation type="submission" date="2016-10" db="EMBL/GenBank/DDBJ databases">
        <authorList>
            <person name="de Groot N.N."/>
        </authorList>
    </citation>
    <scope>NUCLEOTIDE SEQUENCE</scope>
</reference>
<dbReference type="Pfam" id="PF11845">
    <property type="entry name" value="Tll0287-like"/>
    <property type="match status" value="1"/>
</dbReference>
<protein>
    <submittedName>
        <fullName evidence="3">Diguanylate cyclase/phosphodiesterase (GGDEF &amp; EAL domains) with PAS/PAC sensor(S)</fullName>
    </submittedName>
</protein>
<proteinExistence type="predicted"/>
<keyword evidence="1" id="KW-1133">Transmembrane helix</keyword>
<dbReference type="NCBIfam" id="TIGR00254">
    <property type="entry name" value="GGDEF"/>
    <property type="match status" value="1"/>
</dbReference>